<dbReference type="EMBL" id="JABFUD020000002">
    <property type="protein sequence ID" value="KAI5083293.1"/>
    <property type="molecule type" value="Genomic_DNA"/>
</dbReference>
<reference evidence="1" key="1">
    <citation type="submission" date="2021-01" db="EMBL/GenBank/DDBJ databases">
        <title>Adiantum capillus-veneris genome.</title>
        <authorList>
            <person name="Fang Y."/>
            <person name="Liao Q."/>
        </authorList>
    </citation>
    <scope>NUCLEOTIDE SEQUENCE</scope>
    <source>
        <strain evidence="1">H3</strain>
        <tissue evidence="1">Leaf</tissue>
    </source>
</reference>
<evidence type="ECO:0000313" key="2">
    <source>
        <dbReference type="Proteomes" id="UP000886520"/>
    </source>
</evidence>
<sequence>MCKRRWASTLSSKLSIVEPPSLTVMTSRAPSPMSQGQCRVCEFGALVVVQGFVSMRAPTKINQKNNLKTWK</sequence>
<protein>
    <submittedName>
        <fullName evidence="1">Uncharacterized protein</fullName>
    </submittedName>
</protein>
<evidence type="ECO:0000313" key="1">
    <source>
        <dbReference type="EMBL" id="KAI5083293.1"/>
    </source>
</evidence>
<keyword evidence="2" id="KW-1185">Reference proteome</keyword>
<accession>A0A9D4VBP1</accession>
<organism evidence="1 2">
    <name type="scientific">Adiantum capillus-veneris</name>
    <name type="common">Maidenhair fern</name>
    <dbReference type="NCBI Taxonomy" id="13818"/>
    <lineage>
        <taxon>Eukaryota</taxon>
        <taxon>Viridiplantae</taxon>
        <taxon>Streptophyta</taxon>
        <taxon>Embryophyta</taxon>
        <taxon>Tracheophyta</taxon>
        <taxon>Polypodiopsida</taxon>
        <taxon>Polypodiidae</taxon>
        <taxon>Polypodiales</taxon>
        <taxon>Pteridineae</taxon>
        <taxon>Pteridaceae</taxon>
        <taxon>Vittarioideae</taxon>
        <taxon>Adiantum</taxon>
    </lineage>
</organism>
<dbReference type="Proteomes" id="UP000886520">
    <property type="component" value="Chromosome 3"/>
</dbReference>
<gene>
    <name evidence="1" type="ORF">GOP47_0003036</name>
</gene>
<comment type="caution">
    <text evidence="1">The sequence shown here is derived from an EMBL/GenBank/DDBJ whole genome shotgun (WGS) entry which is preliminary data.</text>
</comment>
<dbReference type="AlphaFoldDB" id="A0A9D4VBP1"/>
<proteinExistence type="predicted"/>
<name>A0A9D4VBP1_ADICA</name>